<reference evidence="1" key="2">
    <citation type="journal article" date="2015" name="Data Brief">
        <title>Shoot transcriptome of the giant reed, Arundo donax.</title>
        <authorList>
            <person name="Barrero R.A."/>
            <person name="Guerrero F.D."/>
            <person name="Moolhuijzen P."/>
            <person name="Goolsby J.A."/>
            <person name="Tidwell J."/>
            <person name="Bellgard S.E."/>
            <person name="Bellgard M.I."/>
        </authorList>
    </citation>
    <scope>NUCLEOTIDE SEQUENCE</scope>
    <source>
        <tissue evidence="1">Shoot tissue taken approximately 20 cm above the soil surface</tissue>
    </source>
</reference>
<reference evidence="1" key="1">
    <citation type="submission" date="2014-09" db="EMBL/GenBank/DDBJ databases">
        <authorList>
            <person name="Magalhaes I.L.F."/>
            <person name="Oliveira U."/>
            <person name="Santos F.R."/>
            <person name="Vidigal T.H.D.A."/>
            <person name="Brescovit A.D."/>
            <person name="Santos A.J."/>
        </authorList>
    </citation>
    <scope>NUCLEOTIDE SEQUENCE</scope>
    <source>
        <tissue evidence="1">Shoot tissue taken approximately 20 cm above the soil surface</tissue>
    </source>
</reference>
<organism evidence="1">
    <name type="scientific">Arundo donax</name>
    <name type="common">Giant reed</name>
    <name type="synonym">Donax arundinaceus</name>
    <dbReference type="NCBI Taxonomy" id="35708"/>
    <lineage>
        <taxon>Eukaryota</taxon>
        <taxon>Viridiplantae</taxon>
        <taxon>Streptophyta</taxon>
        <taxon>Embryophyta</taxon>
        <taxon>Tracheophyta</taxon>
        <taxon>Spermatophyta</taxon>
        <taxon>Magnoliopsida</taxon>
        <taxon>Liliopsida</taxon>
        <taxon>Poales</taxon>
        <taxon>Poaceae</taxon>
        <taxon>PACMAD clade</taxon>
        <taxon>Arundinoideae</taxon>
        <taxon>Arundineae</taxon>
        <taxon>Arundo</taxon>
    </lineage>
</organism>
<protein>
    <submittedName>
        <fullName evidence="1">Uncharacterized protein</fullName>
    </submittedName>
</protein>
<dbReference type="AlphaFoldDB" id="A0A0A9DVX6"/>
<dbReference type="EMBL" id="GBRH01205201">
    <property type="protein sequence ID" value="JAD92694.1"/>
    <property type="molecule type" value="Transcribed_RNA"/>
</dbReference>
<name>A0A0A9DVX6_ARUDO</name>
<accession>A0A0A9DVX6</accession>
<sequence length="20" mass="2148">MPYTESGHACLLTFSPCSFG</sequence>
<evidence type="ECO:0000313" key="1">
    <source>
        <dbReference type="EMBL" id="JAD92694.1"/>
    </source>
</evidence>
<proteinExistence type="predicted"/>